<dbReference type="KEGG" id="sbr:SY1_07930"/>
<dbReference type="Proteomes" id="UP000008957">
    <property type="component" value="Chromosome"/>
</dbReference>
<dbReference type="AlphaFoldDB" id="A0AB94IWK7"/>
<keyword evidence="6 8" id="KW-1133">Transmembrane helix</keyword>
<organism evidence="10 11">
    <name type="scientific">Fretibacterium fastidiosum</name>
    <dbReference type="NCBI Taxonomy" id="651822"/>
    <lineage>
        <taxon>Bacteria</taxon>
        <taxon>Thermotogati</taxon>
        <taxon>Synergistota</taxon>
        <taxon>Synergistia</taxon>
        <taxon>Synergistales</taxon>
        <taxon>Aminobacteriaceae</taxon>
        <taxon>Fretibacterium</taxon>
    </lineage>
</organism>
<dbReference type="PANTHER" id="PTHR30294:SF29">
    <property type="entry name" value="MULTIDRUG ABC TRANSPORTER PERMEASE YBHS-RELATED"/>
    <property type="match status" value="1"/>
</dbReference>
<protein>
    <submittedName>
        <fullName evidence="10">ABC-type multidrug transport system, permease component</fullName>
    </submittedName>
</protein>
<evidence type="ECO:0000313" key="10">
    <source>
        <dbReference type="EMBL" id="CBL28111.1"/>
    </source>
</evidence>
<dbReference type="RefSeq" id="WP_015556258.1">
    <property type="nucleotide sequence ID" value="NZ_OZ209244.1"/>
</dbReference>
<comment type="subcellular location">
    <subcellularLocation>
        <location evidence="1">Cell membrane</location>
        <topology evidence="1">Multi-pass membrane protein</topology>
    </subcellularLocation>
</comment>
<comment type="similarity">
    <text evidence="2">Belongs to the ABC-2 integral membrane protein family.</text>
</comment>
<keyword evidence="3" id="KW-0813">Transport</keyword>
<feature type="transmembrane region" description="Helical" evidence="8">
    <location>
        <begin position="178"/>
        <end position="202"/>
    </location>
</feature>
<dbReference type="GO" id="GO:0140359">
    <property type="term" value="F:ABC-type transporter activity"/>
    <property type="evidence" value="ECO:0007669"/>
    <property type="project" value="InterPro"/>
</dbReference>
<feature type="transmembrane region" description="Helical" evidence="8">
    <location>
        <begin position="288"/>
        <end position="309"/>
    </location>
</feature>
<accession>A0AB94IWK7</accession>
<reference evidence="11" key="1">
    <citation type="submission" date="2010-03" db="EMBL/GenBank/DDBJ databases">
        <title>The genome sequence of Synergistetes sp. SGP1.</title>
        <authorList>
            <consortium name="metaHIT consortium -- http://www.metahit.eu/"/>
            <person name="Pajon A."/>
            <person name="Turner K."/>
            <person name="Parkhill J."/>
            <person name="Wade W."/>
            <person name="Vartoukian S."/>
        </authorList>
    </citation>
    <scope>NUCLEOTIDE SEQUENCE [LARGE SCALE GENOMIC DNA]</scope>
    <source>
        <strain evidence="11">SGP1</strain>
    </source>
</reference>
<evidence type="ECO:0000259" key="9">
    <source>
        <dbReference type="PROSITE" id="PS51012"/>
    </source>
</evidence>
<dbReference type="GO" id="GO:0005886">
    <property type="term" value="C:plasma membrane"/>
    <property type="evidence" value="ECO:0007669"/>
    <property type="project" value="UniProtKB-SubCell"/>
</dbReference>
<feature type="transmembrane region" description="Helical" evidence="8">
    <location>
        <begin position="346"/>
        <end position="366"/>
    </location>
</feature>
<keyword evidence="11" id="KW-1185">Reference proteome</keyword>
<evidence type="ECO:0000256" key="6">
    <source>
        <dbReference type="ARBA" id="ARBA00022989"/>
    </source>
</evidence>
<evidence type="ECO:0000256" key="2">
    <source>
        <dbReference type="ARBA" id="ARBA00007783"/>
    </source>
</evidence>
<feature type="transmembrane region" description="Helical" evidence="8">
    <location>
        <begin position="24"/>
        <end position="42"/>
    </location>
</feature>
<keyword evidence="4" id="KW-1003">Cell membrane</keyword>
<dbReference type="Pfam" id="PF12698">
    <property type="entry name" value="ABC2_membrane_3"/>
    <property type="match status" value="1"/>
</dbReference>
<feature type="domain" description="ABC transmembrane type-2" evidence="9">
    <location>
        <begin position="145"/>
        <end position="372"/>
    </location>
</feature>
<evidence type="ECO:0000256" key="3">
    <source>
        <dbReference type="ARBA" id="ARBA00022448"/>
    </source>
</evidence>
<feature type="transmembrane region" description="Helical" evidence="8">
    <location>
        <begin position="231"/>
        <end position="254"/>
    </location>
</feature>
<evidence type="ECO:0000256" key="1">
    <source>
        <dbReference type="ARBA" id="ARBA00004651"/>
    </source>
</evidence>
<dbReference type="InterPro" id="IPR013525">
    <property type="entry name" value="ABC2_TM"/>
</dbReference>
<keyword evidence="5 8" id="KW-0812">Transmembrane</keyword>
<proteinExistence type="inferred from homology"/>
<evidence type="ECO:0000256" key="8">
    <source>
        <dbReference type="SAM" id="Phobius"/>
    </source>
</evidence>
<dbReference type="PANTHER" id="PTHR30294">
    <property type="entry name" value="MEMBRANE COMPONENT OF ABC TRANSPORTER YHHJ-RELATED"/>
    <property type="match status" value="1"/>
</dbReference>
<reference evidence="10 11" key="2">
    <citation type="submission" date="2010-03" db="EMBL/GenBank/DDBJ databases">
        <authorList>
            <person name="Pajon A."/>
        </authorList>
    </citation>
    <scope>NUCLEOTIDE SEQUENCE [LARGE SCALE GENOMIC DNA]</scope>
    <source>
        <strain evidence="10 11">SGP1</strain>
    </source>
</reference>
<evidence type="ECO:0000256" key="4">
    <source>
        <dbReference type="ARBA" id="ARBA00022475"/>
    </source>
</evidence>
<evidence type="ECO:0000313" key="11">
    <source>
        <dbReference type="Proteomes" id="UP000008957"/>
    </source>
</evidence>
<dbReference type="EMBL" id="FP929056">
    <property type="protein sequence ID" value="CBL28111.1"/>
    <property type="molecule type" value="Genomic_DNA"/>
</dbReference>
<gene>
    <name evidence="10" type="ORF">SY1_07930</name>
</gene>
<dbReference type="PROSITE" id="PS51012">
    <property type="entry name" value="ABC_TM2"/>
    <property type="match status" value="1"/>
</dbReference>
<keyword evidence="7 8" id="KW-0472">Membrane</keyword>
<name>A0AB94IWK7_9BACT</name>
<feature type="transmembrane region" description="Helical" evidence="8">
    <location>
        <begin position="261"/>
        <end position="282"/>
    </location>
</feature>
<evidence type="ECO:0000256" key="5">
    <source>
        <dbReference type="ARBA" id="ARBA00022692"/>
    </source>
</evidence>
<dbReference type="InterPro" id="IPR051449">
    <property type="entry name" value="ABC-2_transporter_component"/>
</dbReference>
<dbReference type="InterPro" id="IPR047817">
    <property type="entry name" value="ABC2_TM_bact-type"/>
</dbReference>
<sequence length="374" mass="40657">MFAQRLWALTKKEALQIVRDPSSIVIAFVLPLTLLFLFGYGLSLDAREIRIGIALEDGGQPARDLARRFAANPYFSPSLAASRQELLPALVTGELKSVLIVPQGTSAALYFNQNLNQNSGRKASLQLLTDGSYPNSGALAENYALAAILQWGGELSRTSLPIVVEPHFRYNDGLESRYSLIPGIMAVIMALIGTMLTALVVAREWERGTMEALFSTPVSALELLLGKLIPYYLLAIFSTFFSLALSVSLFGVPFRGSLPALFAVASLFMMSALGQGLIISTLSKNQYVASFAALLSAFLPVVLLSGFIFELNSMPLVQRAIAAVLPARYLVTCLQTLFLAGDVWPLLLPNMIRLGLLGLFFLAVTLRYTKKVLA</sequence>
<evidence type="ECO:0000256" key="7">
    <source>
        <dbReference type="ARBA" id="ARBA00023136"/>
    </source>
</evidence>